<sequence>MKGISESVFLPGVPTGHLAEAEDDFGHIIASLPLGVLAARSADAVRELVSYAGPRGLPVAARGSGHALYGQGQAHGGYVVDMRPLNEVRCTPGDRTLSAGAGASWSEVVRAALVEGLAPPVLPDHLGTSVGGVLSTGGFGATSHRRGLVADWVRDIDVVTGTGTLLTCSRERHRELFDAVLAGLGQCALIVRATLRLLPAPARVRRFRLFHSTPEAYLSDQRRLCRDGRFSHVCGQARPAVGGAWTYAIEAVAPHTAELPAEDVLLIGDLDHDRDTVEIEDLPYEEFLHRPEREERLLRASGEWQRPHPWLSLLLPEDTAAAFVPAVLADPAQRGLRTCGVVQLRPLTGETLRTPLLRRPPADRLCLLTLMRTAPTTDPVAVEELVAANRTVYERALAVGGVLHPVSALPMTPADWRGHFGPVWPDLAHAKDRYDPHHILTRGYGLWP</sequence>
<dbReference type="Proteomes" id="UP001221328">
    <property type="component" value="Unassembled WGS sequence"/>
</dbReference>
<keyword evidence="5" id="KW-0560">Oxidoreductase</keyword>
<comment type="caution">
    <text evidence="7">The sequence shown here is derived from an EMBL/GenBank/DDBJ whole genome shotgun (WGS) entry which is preliminary data.</text>
</comment>
<evidence type="ECO:0000259" key="6">
    <source>
        <dbReference type="PROSITE" id="PS51387"/>
    </source>
</evidence>
<evidence type="ECO:0000256" key="2">
    <source>
        <dbReference type="ARBA" id="ARBA00005466"/>
    </source>
</evidence>
<dbReference type="PANTHER" id="PTHR13878:SF53">
    <property type="entry name" value="CYTOKININ DEHYDROGENASE 6"/>
    <property type="match status" value="1"/>
</dbReference>
<feature type="domain" description="FAD-binding PCMH-type" evidence="6">
    <location>
        <begin position="29"/>
        <end position="200"/>
    </location>
</feature>
<keyword evidence="4" id="KW-0274">FAD</keyword>
<organism evidence="7 8">
    <name type="scientific">Streptomyces gilvifuscus</name>
    <dbReference type="NCBI Taxonomy" id="1550617"/>
    <lineage>
        <taxon>Bacteria</taxon>
        <taxon>Bacillati</taxon>
        <taxon>Actinomycetota</taxon>
        <taxon>Actinomycetes</taxon>
        <taxon>Kitasatosporales</taxon>
        <taxon>Streptomycetaceae</taxon>
        <taxon>Streptomyces</taxon>
    </lineage>
</organism>
<dbReference type="InterPro" id="IPR036318">
    <property type="entry name" value="FAD-bd_PCMH-like_sf"/>
</dbReference>
<evidence type="ECO:0000313" key="8">
    <source>
        <dbReference type="Proteomes" id="UP001221328"/>
    </source>
</evidence>
<dbReference type="EMBL" id="JAQOSK010000011">
    <property type="protein sequence ID" value="MDC2958060.1"/>
    <property type="molecule type" value="Genomic_DNA"/>
</dbReference>
<dbReference type="InterPro" id="IPR016164">
    <property type="entry name" value="FAD-linked_Oxase-like_C"/>
</dbReference>
<gene>
    <name evidence="7" type="ORF">PO587_26755</name>
</gene>
<evidence type="ECO:0000256" key="3">
    <source>
        <dbReference type="ARBA" id="ARBA00022630"/>
    </source>
</evidence>
<dbReference type="InterPro" id="IPR006094">
    <property type="entry name" value="Oxid_FAD_bind_N"/>
</dbReference>
<keyword evidence="3" id="KW-0285">Flavoprotein</keyword>
<comment type="cofactor">
    <cofactor evidence="1">
        <name>FAD</name>
        <dbReference type="ChEBI" id="CHEBI:57692"/>
    </cofactor>
</comment>
<dbReference type="Gene3D" id="3.30.43.10">
    <property type="entry name" value="Uridine Diphospho-n-acetylenolpyruvylglucosamine Reductase, domain 2"/>
    <property type="match status" value="1"/>
</dbReference>
<dbReference type="Pfam" id="PF09265">
    <property type="entry name" value="Cytokin-bind"/>
    <property type="match status" value="1"/>
</dbReference>
<evidence type="ECO:0000256" key="4">
    <source>
        <dbReference type="ARBA" id="ARBA00022827"/>
    </source>
</evidence>
<protein>
    <submittedName>
        <fullName evidence="7">FAD-binding protein</fullName>
    </submittedName>
</protein>
<dbReference type="RefSeq" id="WP_272176980.1">
    <property type="nucleotide sequence ID" value="NZ_JAQOSK010000011.1"/>
</dbReference>
<name>A0ABT5G017_9ACTN</name>
<dbReference type="PROSITE" id="PS51387">
    <property type="entry name" value="FAD_PCMH"/>
    <property type="match status" value="1"/>
</dbReference>
<proteinExistence type="inferred from homology"/>
<keyword evidence="8" id="KW-1185">Reference proteome</keyword>
<dbReference type="InterPro" id="IPR016167">
    <property type="entry name" value="FAD-bd_PCMH_sub1"/>
</dbReference>
<reference evidence="7 8" key="1">
    <citation type="journal article" date="2015" name="Int. J. Syst. Evol. Microbiol.">
        <title>Streptomyces gilvifuscus sp. nov., an actinomycete that produces antibacterial compounds isolated from soil.</title>
        <authorList>
            <person name="Nguyen T.M."/>
            <person name="Kim J."/>
        </authorList>
    </citation>
    <scope>NUCLEOTIDE SEQUENCE [LARGE SCALE GENOMIC DNA]</scope>
    <source>
        <strain evidence="7 8">T113</strain>
    </source>
</reference>
<evidence type="ECO:0000256" key="5">
    <source>
        <dbReference type="ARBA" id="ARBA00023002"/>
    </source>
</evidence>
<accession>A0ABT5G017</accession>
<dbReference type="InterPro" id="IPR050432">
    <property type="entry name" value="FAD-linked_Oxidoreductases_BP"/>
</dbReference>
<comment type="similarity">
    <text evidence="2">Belongs to the oxygen-dependent FAD-linked oxidoreductase family.</text>
</comment>
<dbReference type="SUPFAM" id="SSF56176">
    <property type="entry name" value="FAD-binding/transporter-associated domain-like"/>
    <property type="match status" value="1"/>
</dbReference>
<dbReference type="InterPro" id="IPR015345">
    <property type="entry name" value="Cytokinin_DH_FAD/cytokin-bd"/>
</dbReference>
<dbReference type="Pfam" id="PF01565">
    <property type="entry name" value="FAD_binding_4"/>
    <property type="match status" value="1"/>
</dbReference>
<dbReference type="PANTHER" id="PTHR13878">
    <property type="entry name" value="GULONOLACTONE OXIDASE"/>
    <property type="match status" value="1"/>
</dbReference>
<evidence type="ECO:0000313" key="7">
    <source>
        <dbReference type="EMBL" id="MDC2958060.1"/>
    </source>
</evidence>
<dbReference type="InterPro" id="IPR016169">
    <property type="entry name" value="FAD-bd_PCMH_sub2"/>
</dbReference>
<dbReference type="SUPFAM" id="SSF55103">
    <property type="entry name" value="FAD-linked oxidases, C-terminal domain"/>
    <property type="match status" value="1"/>
</dbReference>
<dbReference type="InterPro" id="IPR016170">
    <property type="entry name" value="Cytok_DH_C_sf"/>
</dbReference>
<dbReference type="InterPro" id="IPR016166">
    <property type="entry name" value="FAD-bd_PCMH"/>
</dbReference>
<dbReference type="Gene3D" id="3.30.465.10">
    <property type="match status" value="1"/>
</dbReference>
<evidence type="ECO:0000256" key="1">
    <source>
        <dbReference type="ARBA" id="ARBA00001974"/>
    </source>
</evidence>
<dbReference type="Gene3D" id="3.40.462.10">
    <property type="entry name" value="FAD-linked oxidases, C-terminal domain"/>
    <property type="match status" value="1"/>
</dbReference>